<dbReference type="EMBL" id="DS999411">
    <property type="protein sequence ID" value="EED34691.1"/>
    <property type="molecule type" value="Genomic_DNA"/>
</dbReference>
<dbReference type="STRING" id="565045.NOR51B_629"/>
<evidence type="ECO:0008006" key="4">
    <source>
        <dbReference type="Google" id="ProtNLM"/>
    </source>
</evidence>
<proteinExistence type="predicted"/>
<evidence type="ECO:0000313" key="3">
    <source>
        <dbReference type="Proteomes" id="UP000004699"/>
    </source>
</evidence>
<accession>B8KS39</accession>
<feature type="signal peptide" evidence="1">
    <location>
        <begin position="1"/>
        <end position="20"/>
    </location>
</feature>
<dbReference type="HOGENOM" id="CLU_1183881_0_0_6"/>
<evidence type="ECO:0000313" key="2">
    <source>
        <dbReference type="EMBL" id="EED34691.1"/>
    </source>
</evidence>
<reference evidence="3" key="1">
    <citation type="journal article" date="2013" name="BMC Microbiol.">
        <title>Taxonomy and evolution of bacteriochlorophyll a-containing members of the OM60/NOR5 clade of marine gammaproteobacteria: description of Luminiphilus syltensis gen. nov., sp. nov., reclassification of Haliea rubra as Pseudohaliea rubra gen. nov., comb. nov., and emendation of Chromatocurvus halotolerans.</title>
        <authorList>
            <person name="Spring S."/>
            <person name="Riedel T."/>
            <person name="Sproer C."/>
            <person name="Yan S."/>
            <person name="Harder J."/>
            <person name="Fuchs B.M."/>
        </authorList>
    </citation>
    <scope>NUCLEOTIDE SEQUENCE [LARGE SCALE GENOMIC DNA]</scope>
    <source>
        <strain evidence="3">NOR51-B</strain>
    </source>
</reference>
<sequence>MRRSVAIGAALLALSPMANADNVTAEEVVPGLWEYTGLISSSGVDMPLTGIFLFADGTFLQHAIFNGEPFAEQGSMAHSGPYVGSEVGIELTAEQTLSLNPSADKPLTSMGVTTHDLTVERNGDDMTLVFSAGEGTVQTLSLLGPADAVSVYTLENGKLAFTGDHFLLVSGDESGMVSGYGTYSKVGDDYSLMLTRWSQSNGQTAENLRDTAMEVQFDGSKLTLPNGLNLAVIQ</sequence>
<gene>
    <name evidence="2" type="ORF">NOR51B_629</name>
</gene>
<feature type="chain" id="PRO_5002876448" description="DUF306 domain-containing protein" evidence="1">
    <location>
        <begin position="21"/>
        <end position="234"/>
    </location>
</feature>
<keyword evidence="3" id="KW-1185">Reference proteome</keyword>
<organism evidence="2 3">
    <name type="scientific">Luminiphilus syltensis NOR5-1B</name>
    <dbReference type="NCBI Taxonomy" id="565045"/>
    <lineage>
        <taxon>Bacteria</taxon>
        <taxon>Pseudomonadati</taxon>
        <taxon>Pseudomonadota</taxon>
        <taxon>Gammaproteobacteria</taxon>
        <taxon>Cellvibrionales</taxon>
        <taxon>Halieaceae</taxon>
        <taxon>Luminiphilus</taxon>
    </lineage>
</organism>
<keyword evidence="1" id="KW-0732">Signal</keyword>
<dbReference type="AlphaFoldDB" id="B8KS39"/>
<protein>
    <recommendedName>
        <fullName evidence="4">DUF306 domain-containing protein</fullName>
    </recommendedName>
</protein>
<dbReference type="Proteomes" id="UP000004699">
    <property type="component" value="Unassembled WGS sequence"/>
</dbReference>
<name>B8KS39_9GAMM</name>
<evidence type="ECO:0000256" key="1">
    <source>
        <dbReference type="SAM" id="SignalP"/>
    </source>
</evidence>